<dbReference type="EMBL" id="VSSQ01012709">
    <property type="protein sequence ID" value="MPM49876.1"/>
    <property type="molecule type" value="Genomic_DNA"/>
</dbReference>
<name>A0A645AAD7_9ZZZZ</name>
<evidence type="ECO:0000313" key="1">
    <source>
        <dbReference type="EMBL" id="MPM49876.1"/>
    </source>
</evidence>
<protein>
    <submittedName>
        <fullName evidence="1">Uncharacterized protein</fullName>
    </submittedName>
</protein>
<reference evidence="1" key="1">
    <citation type="submission" date="2019-08" db="EMBL/GenBank/DDBJ databases">
        <authorList>
            <person name="Kucharzyk K."/>
            <person name="Murdoch R.W."/>
            <person name="Higgins S."/>
            <person name="Loffler F."/>
        </authorList>
    </citation>
    <scope>NUCLEOTIDE SEQUENCE</scope>
</reference>
<sequence>MKYIRKNSAGITEERPSSPYMGTAWYEERGWLPYAGTLPLDRLNVEGCTVVELPAPETVQEPRIFSKLKIFENLDTLGFWKELGPKIEAAGGEYWQLANDVREDHPKFQAVLADLSAFAASRGLDINEFLDKCVMEV</sequence>
<gene>
    <name evidence="1" type="ORF">SDC9_96610</name>
</gene>
<accession>A0A645AAD7</accession>
<proteinExistence type="predicted"/>
<organism evidence="1">
    <name type="scientific">bioreactor metagenome</name>
    <dbReference type="NCBI Taxonomy" id="1076179"/>
    <lineage>
        <taxon>unclassified sequences</taxon>
        <taxon>metagenomes</taxon>
        <taxon>ecological metagenomes</taxon>
    </lineage>
</organism>
<dbReference type="AlphaFoldDB" id="A0A645AAD7"/>
<comment type="caution">
    <text evidence="1">The sequence shown here is derived from an EMBL/GenBank/DDBJ whole genome shotgun (WGS) entry which is preliminary data.</text>
</comment>